<comment type="catalytic activity">
    <reaction evidence="20">
        <text>hydrogencarbonate(in) = hydrogencarbonate(out)</text>
        <dbReference type="Rhea" id="RHEA:28695"/>
        <dbReference type="ChEBI" id="CHEBI:17544"/>
    </reaction>
    <physiologicalReaction direction="right-to-left" evidence="20">
        <dbReference type="Rhea" id="RHEA:28697"/>
    </physiologicalReaction>
</comment>
<dbReference type="EMBL" id="KE668566">
    <property type="protein sequence ID" value="ERE83724.1"/>
    <property type="molecule type" value="Genomic_DNA"/>
</dbReference>
<evidence type="ECO:0000256" key="16">
    <source>
        <dbReference type="ARBA" id="ARBA00035085"/>
    </source>
</evidence>
<dbReference type="InterPro" id="IPR001902">
    <property type="entry name" value="SLC26A/SulP_fam"/>
</dbReference>
<dbReference type="GO" id="GO:0016328">
    <property type="term" value="C:lateral plasma membrane"/>
    <property type="evidence" value="ECO:0007669"/>
    <property type="project" value="UniProtKB-SubCell"/>
</dbReference>
<comment type="catalytic activity">
    <reaction evidence="18">
        <text>thiocyanate(in) = thiocyanate(out)</text>
        <dbReference type="Rhea" id="RHEA:75347"/>
        <dbReference type="ChEBI" id="CHEBI:18022"/>
    </reaction>
</comment>
<feature type="transmembrane region" description="Helical" evidence="26">
    <location>
        <begin position="145"/>
        <end position="165"/>
    </location>
</feature>
<dbReference type="Proteomes" id="UP001108280">
    <property type="component" value="Chromosome 2"/>
</dbReference>
<evidence type="ECO:0000256" key="22">
    <source>
        <dbReference type="ARBA" id="ARBA00052004"/>
    </source>
</evidence>
<evidence type="ECO:0000313" key="28">
    <source>
        <dbReference type="EMBL" id="ERE83724.1"/>
    </source>
</evidence>
<accession>A0A061IHJ4</accession>
<evidence type="ECO:0000256" key="8">
    <source>
        <dbReference type="ARBA" id="ARBA00022692"/>
    </source>
</evidence>
<dbReference type="FunFam" id="3.30.750.24:FF:000016">
    <property type="entry name" value="Anion exchange transporter"/>
    <property type="match status" value="1"/>
</dbReference>
<feature type="transmembrane region" description="Helical" evidence="26">
    <location>
        <begin position="66"/>
        <end position="93"/>
    </location>
</feature>
<evidence type="ECO:0000256" key="6">
    <source>
        <dbReference type="ARBA" id="ARBA00022475"/>
    </source>
</evidence>
<dbReference type="GO" id="GO:0006590">
    <property type="term" value="P:thyroid hormone generation"/>
    <property type="evidence" value="ECO:0007669"/>
    <property type="project" value="Ensembl"/>
</dbReference>
<evidence type="ECO:0000256" key="15">
    <source>
        <dbReference type="ARBA" id="ARBA00035073"/>
    </source>
</evidence>
<keyword evidence="6" id="KW-1003">Cell membrane</keyword>
<evidence type="ECO:0000256" key="10">
    <source>
        <dbReference type="ARBA" id="ARBA00022989"/>
    </source>
</evidence>
<dbReference type="GO" id="GO:0016323">
    <property type="term" value="C:basolateral plasma membrane"/>
    <property type="evidence" value="ECO:0007669"/>
    <property type="project" value="UniProtKB-SubCell"/>
</dbReference>
<keyword evidence="8 26" id="KW-0812">Transmembrane</keyword>
<dbReference type="InterPro" id="IPR002645">
    <property type="entry name" value="STAS_dom"/>
</dbReference>
<reference evidence="29" key="5">
    <citation type="submission" date="2025-05" db="UniProtKB">
        <authorList>
            <consortium name="Ensembl"/>
        </authorList>
    </citation>
    <scope>IDENTIFICATION</scope>
</reference>
<evidence type="ECO:0000256" key="19">
    <source>
        <dbReference type="ARBA" id="ARBA00049347"/>
    </source>
</evidence>
<comment type="catalytic activity">
    <reaction evidence="16">
        <text>bromide(in) = bromide(out)</text>
        <dbReference type="Rhea" id="RHEA:75383"/>
        <dbReference type="ChEBI" id="CHEBI:15858"/>
    </reaction>
</comment>
<comment type="catalytic activity">
    <reaction evidence="19">
        <text>hydrogencarbonate(in) + chloride(out) = hydrogencarbonate(out) + chloride(in)</text>
        <dbReference type="Rhea" id="RHEA:72363"/>
        <dbReference type="ChEBI" id="CHEBI:17544"/>
        <dbReference type="ChEBI" id="CHEBI:17996"/>
    </reaction>
</comment>
<comment type="catalytic activity">
    <reaction evidence="23">
        <text>iodide(out) = iodide(in)</text>
        <dbReference type="Rhea" id="RHEA:66324"/>
        <dbReference type="ChEBI" id="CHEBI:16382"/>
    </reaction>
    <physiologicalReaction direction="right-to-left" evidence="23">
        <dbReference type="Rhea" id="RHEA:66326"/>
    </physiologicalReaction>
</comment>
<dbReference type="SUPFAM" id="SSF52091">
    <property type="entry name" value="SpoIIaa-like"/>
    <property type="match status" value="1"/>
</dbReference>
<evidence type="ECO:0000256" key="3">
    <source>
        <dbReference type="ARBA" id="ARBA00004554"/>
    </source>
</evidence>
<evidence type="ECO:0000313" key="31">
    <source>
        <dbReference type="RefSeq" id="XP_035295859.1"/>
    </source>
</evidence>
<reference evidence="30" key="3">
    <citation type="journal article" date="2020" name="Biotechnol. Bioeng.">
        <title>Chromosome-scale scaffolds for the Chinese hamster reference genome assembly to facilitate the study of the CHO epigenome.</title>
        <authorList>
            <person name="Hilliard W."/>
            <person name="MacDonald M."/>
            <person name="Lee K.H."/>
        </authorList>
    </citation>
    <scope>NUCLEOTIDE SEQUENCE [LARGE SCALE GENOMIC DNA]</scope>
    <source>
        <strain evidence="30">17A/GY</strain>
    </source>
</reference>
<dbReference type="Proteomes" id="UP000694386">
    <property type="component" value="Unplaced"/>
</dbReference>
<evidence type="ECO:0000256" key="20">
    <source>
        <dbReference type="ARBA" id="ARBA00050491"/>
    </source>
</evidence>
<dbReference type="PROSITE" id="PS50801">
    <property type="entry name" value="STAS"/>
    <property type="match status" value="1"/>
</dbReference>
<dbReference type="PANTHER" id="PTHR11814">
    <property type="entry name" value="SULFATE TRANSPORTER"/>
    <property type="match status" value="1"/>
</dbReference>
<evidence type="ECO:0000259" key="27">
    <source>
        <dbReference type="PROSITE" id="PS50801"/>
    </source>
</evidence>
<evidence type="ECO:0000256" key="1">
    <source>
        <dbReference type="ARBA" id="ARBA00004195"/>
    </source>
</evidence>
<dbReference type="Pfam" id="PF00916">
    <property type="entry name" value="Sulfate_transp"/>
    <property type="match status" value="1"/>
</dbReference>
<proteinExistence type="inferred from homology"/>
<dbReference type="GO" id="GO:0015116">
    <property type="term" value="F:sulfate transmembrane transporter activity"/>
    <property type="evidence" value="ECO:0007669"/>
    <property type="project" value="Ensembl"/>
</dbReference>
<evidence type="ECO:0000256" key="12">
    <source>
        <dbReference type="ARBA" id="ARBA00023136"/>
    </source>
</evidence>
<comment type="catalytic activity">
    <reaction evidence="13">
        <text>chloride(in) = chloride(out)</text>
        <dbReference type="Rhea" id="RHEA:29823"/>
        <dbReference type="ChEBI" id="CHEBI:17996"/>
    </reaction>
</comment>
<protein>
    <recommendedName>
        <fullName evidence="24">Anion exchange transporter</fullName>
    </recommendedName>
    <alternativeName>
        <fullName evidence="25">Solute carrier family 26 member 7</fullName>
    </alternativeName>
</protein>
<name>A0A061IHJ4_CRIGR</name>
<evidence type="ECO:0000256" key="18">
    <source>
        <dbReference type="ARBA" id="ARBA00036895"/>
    </source>
</evidence>
<dbReference type="KEGG" id="cge:100767475"/>
<dbReference type="GO" id="GO:0015705">
    <property type="term" value="P:iodide transport"/>
    <property type="evidence" value="ECO:0007669"/>
    <property type="project" value="Ensembl"/>
</dbReference>
<gene>
    <name evidence="29 31" type="primary">Slc26a7</name>
    <name evidence="28" type="ORF">H671_2g6505</name>
</gene>
<dbReference type="InterPro" id="IPR011547">
    <property type="entry name" value="SLC26A/SulP_dom"/>
</dbReference>
<feature type="transmembrane region" description="Helical" evidence="26">
    <location>
        <begin position="203"/>
        <end position="220"/>
    </location>
</feature>
<feature type="transmembrane region" description="Helical" evidence="26">
    <location>
        <begin position="348"/>
        <end position="367"/>
    </location>
</feature>
<feature type="transmembrane region" description="Helical" evidence="26">
    <location>
        <begin position="304"/>
        <end position="327"/>
    </location>
</feature>
<reference evidence="30" key="2">
    <citation type="journal article" date="2018" name="Biotechnol. Bioeng.">
        <title>A reference genome of the Chinese hamster based on a hybrid assembly strategy.</title>
        <authorList>
            <person name="Rupp O."/>
            <person name="MacDonald M.L."/>
            <person name="Li S."/>
            <person name="Dhiman H."/>
            <person name="Polson S."/>
            <person name="Griep S."/>
            <person name="Heffner K."/>
            <person name="Hernandez I."/>
            <person name="Brinkrolf K."/>
            <person name="Jadhav V."/>
            <person name="Samoudi M."/>
            <person name="Hao H."/>
            <person name="Kingham B."/>
            <person name="Goesmann A."/>
            <person name="Betenbaugh M.J."/>
            <person name="Lewis N.E."/>
            <person name="Borth N."/>
            <person name="Lee K.H."/>
        </authorList>
    </citation>
    <scope>NUCLEOTIDE SEQUENCE [LARGE SCALE GENOMIC DNA]</scope>
    <source>
        <strain evidence="30">17A/GY</strain>
    </source>
</reference>
<dbReference type="RefSeq" id="XP_035295859.1">
    <property type="nucleotide sequence ID" value="XM_035439968.1"/>
</dbReference>
<feature type="domain" description="STAS" evidence="27">
    <location>
        <begin position="492"/>
        <end position="641"/>
    </location>
</feature>
<evidence type="ECO:0000256" key="24">
    <source>
        <dbReference type="ARBA" id="ARBA00072884"/>
    </source>
</evidence>
<evidence type="ECO:0000256" key="11">
    <source>
        <dbReference type="ARBA" id="ARBA00023065"/>
    </source>
</evidence>
<feature type="transmembrane region" description="Helical" evidence="26">
    <location>
        <begin position="379"/>
        <end position="397"/>
    </location>
</feature>
<evidence type="ECO:0000256" key="7">
    <source>
        <dbReference type="ARBA" id="ARBA00022681"/>
    </source>
</evidence>
<feature type="transmembrane region" description="Helical" evidence="26">
    <location>
        <begin position="226"/>
        <end position="245"/>
    </location>
</feature>
<dbReference type="GO" id="GO:0015706">
    <property type="term" value="P:nitrate transmembrane transport"/>
    <property type="evidence" value="ECO:0007669"/>
    <property type="project" value="Ensembl"/>
</dbReference>
<keyword evidence="5" id="KW-0813">Transport</keyword>
<evidence type="ECO:0000256" key="17">
    <source>
        <dbReference type="ARBA" id="ARBA00035907"/>
    </source>
</evidence>
<reference evidence="28" key="1">
    <citation type="submission" date="2013-03" db="EMBL/GenBank/DDBJ databases">
        <title>Chinese hamster genome sequenced from sorted chromosomes.</title>
        <authorList>
            <person name="Brinkrolf K."/>
            <person name="Rupp O."/>
            <person name="Laux H."/>
            <person name="Kollin F."/>
            <person name="Ernst W."/>
            <person name="Linke B."/>
            <person name="Kofler R."/>
            <person name="Romand S."/>
            <person name="Hesse F."/>
            <person name="Budach W.E."/>
            <person name="Galosy S."/>
            <person name="Muller D."/>
            <person name="Noll T."/>
            <person name="Wienberg J."/>
            <person name="Jostock T."/>
            <person name="Leonard M."/>
            <person name="Grillari J."/>
            <person name="Tauch A."/>
            <person name="Goesmann A."/>
            <person name="Helk B."/>
            <person name="Mott J.E."/>
            <person name="Puehler A."/>
            <person name="Borth N."/>
        </authorList>
    </citation>
    <scope>NUCLEOTIDE SEQUENCE</scope>
    <source>
        <strain evidence="28">17A/GY</strain>
    </source>
</reference>
<dbReference type="Proteomes" id="UP000030759">
    <property type="component" value="Unassembled WGS sequence"/>
</dbReference>
<keyword evidence="12 26" id="KW-0472">Membrane</keyword>
<dbReference type="CDD" id="cd07042">
    <property type="entry name" value="STAS_SulP_like_sulfate_transporter"/>
    <property type="match status" value="1"/>
</dbReference>
<dbReference type="GeneID" id="100767475"/>
<dbReference type="GO" id="GO:0005254">
    <property type="term" value="F:chloride channel activity"/>
    <property type="evidence" value="ECO:0007669"/>
    <property type="project" value="Ensembl"/>
</dbReference>
<dbReference type="GO" id="GO:0001696">
    <property type="term" value="P:gastric acid secretion"/>
    <property type="evidence" value="ECO:0007669"/>
    <property type="project" value="Ensembl"/>
</dbReference>
<keyword evidence="9" id="KW-0967">Endosome</keyword>
<feature type="transmembrane region" description="Helical" evidence="26">
    <location>
        <begin position="442"/>
        <end position="469"/>
    </location>
</feature>
<organism evidence="28">
    <name type="scientific">Cricetulus griseus</name>
    <name type="common">Chinese hamster</name>
    <name type="synonym">Cricetulus barabensis griseus</name>
    <dbReference type="NCBI Taxonomy" id="10029"/>
    <lineage>
        <taxon>Eukaryota</taxon>
        <taxon>Metazoa</taxon>
        <taxon>Chordata</taxon>
        <taxon>Craniata</taxon>
        <taxon>Vertebrata</taxon>
        <taxon>Euteleostomi</taxon>
        <taxon>Mammalia</taxon>
        <taxon>Eutheria</taxon>
        <taxon>Euarchontoglires</taxon>
        <taxon>Glires</taxon>
        <taxon>Rodentia</taxon>
        <taxon>Myomorpha</taxon>
        <taxon>Muroidea</taxon>
        <taxon>Cricetidae</taxon>
        <taxon>Cricetinae</taxon>
        <taxon>Cricetulus</taxon>
    </lineage>
</organism>
<comment type="catalytic activity">
    <reaction evidence="22">
        <text>oxalate(in) = oxalate(out)</text>
        <dbReference type="Rhea" id="RHEA:76199"/>
        <dbReference type="ChEBI" id="CHEBI:30623"/>
    </reaction>
</comment>
<evidence type="ECO:0000256" key="23">
    <source>
        <dbReference type="ARBA" id="ARBA00052336"/>
    </source>
</evidence>
<sequence>MTGAKRKKKSVLWGKMHTPHWEDIKQWCKRRLPILEWAPQYNLRENLLPDTVSGIMLAVQQVTQGLSFAILSSVHPVFGLYGSLFPAIIYAIFGMGRHVATGTFALTSLISANAVERLVPQSSRNLTTQSNFSVLGLSDFELQRIGVAAAVSFLGGVIQMVMFVLQLGSATFLVTEPVISAMTTGAATHVVTSQVKYLLGIKMPYISGPLGFFYIYAYVFENIKSVQLEALLLSLLSIVVLVLVKELNEQFKRKIKVVLPVDLVLIIAASFACYCTNMENTYGLEVVGHIPNGIPPPRAPPMNILSAVLTEAFGVALVGYVASLALAQGSAKKFKYSVNDNQEFLAHGLSNVIPSFFFCIPSAAAMGRTAGLYSTGAKTQVACLISCIFVLIVIYAIGPLLYWLPMCVLASIIVVGLKGMLIQFRDLKKYWNVDKIDWGIWISTYIFTICFAANVGLLFGVVCTIAIVIGRFPRAKTLSITNMKELEFKVKTEMNDETLQQVKIISINNPLVFLNAKKLNTDLMKIILKENDSSHPLDDVSKCEQNTLLSPLSNGNCNEEASQRCPCDKCSLVLDCNGLTFFDYTGVSTLVELYLDCKSRGVDVFLANCTASLIKAMTYCGDLDTEKPIFFDSVPAAISTIQSSKNLSKVSDHSEV</sequence>
<evidence type="ECO:0000313" key="30">
    <source>
        <dbReference type="Proteomes" id="UP001108280"/>
    </source>
</evidence>
<reference evidence="31" key="4">
    <citation type="submission" date="2025-04" db="UniProtKB">
        <authorList>
            <consortium name="RefSeq"/>
        </authorList>
    </citation>
    <scope>IDENTIFICATION</scope>
    <source>
        <strain evidence="31">17A/GY</strain>
        <tissue evidence="31">Liver</tissue>
    </source>
</reference>
<comment type="subcellular location">
    <subcellularLocation>
        <location evidence="2">Apical cell membrane</location>
        <topology evidence="2">Multi-pass membrane protein</topology>
    </subcellularLocation>
    <subcellularLocation>
        <location evidence="3">Basolateral cell membrane</location>
        <topology evidence="3">Multi-pass membrane protein</topology>
    </subcellularLocation>
    <subcellularLocation>
        <location evidence="14">Lateral cell membrane</location>
        <topology evidence="14">Multi-pass membrane protein</topology>
    </subcellularLocation>
    <subcellularLocation>
        <location evidence="1">Recycling endosome membrane</location>
        <topology evidence="1">Multi-pass membrane protein</topology>
    </subcellularLocation>
</comment>
<evidence type="ECO:0000313" key="29">
    <source>
        <dbReference type="Ensembl" id="ENSCGRP00001020761.1"/>
    </source>
</evidence>
<comment type="catalytic activity">
    <reaction evidence="17">
        <text>sulfate(in) = sulfate(out)</text>
        <dbReference type="Rhea" id="RHEA:34983"/>
        <dbReference type="ChEBI" id="CHEBI:16189"/>
    </reaction>
</comment>
<keyword evidence="7" id="KW-0039">Anion exchange</keyword>
<evidence type="ECO:0000256" key="9">
    <source>
        <dbReference type="ARBA" id="ARBA00022753"/>
    </source>
</evidence>
<dbReference type="GO" id="GO:0016324">
    <property type="term" value="C:apical plasma membrane"/>
    <property type="evidence" value="ECO:0007669"/>
    <property type="project" value="UniProtKB-SubCell"/>
</dbReference>
<dbReference type="Ensembl" id="ENSCGRT00001025005.1">
    <property type="protein sequence ID" value="ENSCGRP00001020761.1"/>
    <property type="gene ID" value="ENSCGRG00001019804.1"/>
</dbReference>
<comment type="similarity">
    <text evidence="4">Belongs to the SLC26A/SulP transporter (TC 2.A.53) family.</text>
</comment>
<evidence type="ECO:0000256" key="21">
    <source>
        <dbReference type="ARBA" id="ARBA00051667"/>
    </source>
</evidence>
<dbReference type="GO" id="GO:0035429">
    <property type="term" value="P:gluconate transmembrane transport"/>
    <property type="evidence" value="ECO:0007669"/>
    <property type="project" value="Ensembl"/>
</dbReference>
<evidence type="ECO:0000256" key="13">
    <source>
        <dbReference type="ARBA" id="ARBA00024167"/>
    </source>
</evidence>
<dbReference type="CTD" id="115111"/>
<keyword evidence="11" id="KW-0406">Ion transport</keyword>
<evidence type="ECO:0000256" key="4">
    <source>
        <dbReference type="ARBA" id="ARBA00008692"/>
    </source>
</evidence>
<comment type="catalytic activity">
    <reaction evidence="15">
        <text>nitrate(in) = nitrate(out)</text>
        <dbReference type="Rhea" id="RHEA:34923"/>
        <dbReference type="ChEBI" id="CHEBI:17632"/>
    </reaction>
</comment>
<feature type="transmembrane region" description="Helical" evidence="26">
    <location>
        <begin position="402"/>
        <end position="422"/>
    </location>
</feature>
<evidence type="ECO:0000256" key="2">
    <source>
        <dbReference type="ARBA" id="ARBA00004424"/>
    </source>
</evidence>
<keyword evidence="30" id="KW-1185">Reference proteome</keyword>
<evidence type="ECO:0000256" key="14">
    <source>
        <dbReference type="ARBA" id="ARBA00034693"/>
    </source>
</evidence>
<keyword evidence="10 26" id="KW-1133">Transmembrane helix</keyword>
<evidence type="ECO:0000256" key="26">
    <source>
        <dbReference type="SAM" id="Phobius"/>
    </source>
</evidence>
<dbReference type="AlphaFoldDB" id="A0A061IHJ4"/>
<dbReference type="Gene3D" id="3.30.750.24">
    <property type="entry name" value="STAS domain"/>
    <property type="match status" value="1"/>
</dbReference>
<dbReference type="GO" id="GO:0019531">
    <property type="term" value="F:oxalate transmembrane transporter activity"/>
    <property type="evidence" value="ECO:0007669"/>
    <property type="project" value="Ensembl"/>
</dbReference>
<dbReference type="GO" id="GO:0140900">
    <property type="term" value="F:chloride:bicarbonate antiporter activity"/>
    <property type="evidence" value="ECO:0007669"/>
    <property type="project" value="Ensembl"/>
</dbReference>
<feature type="transmembrane region" description="Helical" evidence="26">
    <location>
        <begin position="257"/>
        <end position="277"/>
    </location>
</feature>
<dbReference type="InterPro" id="IPR036513">
    <property type="entry name" value="STAS_dom_sf"/>
</dbReference>
<evidence type="ECO:0000256" key="5">
    <source>
        <dbReference type="ARBA" id="ARBA00022448"/>
    </source>
</evidence>
<dbReference type="OrthoDB" id="288203at2759"/>
<dbReference type="GO" id="GO:0055038">
    <property type="term" value="C:recycling endosome membrane"/>
    <property type="evidence" value="ECO:0007669"/>
    <property type="project" value="UniProtKB-SubCell"/>
</dbReference>
<dbReference type="Pfam" id="PF01740">
    <property type="entry name" value="STAS"/>
    <property type="match status" value="1"/>
</dbReference>
<evidence type="ECO:0000256" key="25">
    <source>
        <dbReference type="ARBA" id="ARBA00077671"/>
    </source>
</evidence>
<comment type="catalytic activity">
    <reaction evidence="21">
        <text>D-gluconate(in) = D-gluconate(out)</text>
        <dbReference type="Rhea" id="RHEA:76139"/>
        <dbReference type="ChEBI" id="CHEBI:18391"/>
    </reaction>
</comment>